<dbReference type="Pfam" id="PF10592">
    <property type="entry name" value="AIPR"/>
    <property type="match status" value="1"/>
</dbReference>
<dbReference type="AlphaFoldDB" id="A0A1R3UYL1"/>
<protein>
    <recommendedName>
        <fullName evidence="1">Abortive phage infection protein C-terminal domain-containing protein</fullName>
    </recommendedName>
</protein>
<accession>A0A1R3UYL1</accession>
<dbReference type="EMBL" id="FTPD01000001">
    <property type="protein sequence ID" value="SIT52675.1"/>
    <property type="molecule type" value="Genomic_DNA"/>
</dbReference>
<organism evidence="2 3">
    <name type="scientific">Mesorhizobium prunaredense</name>
    <dbReference type="NCBI Taxonomy" id="1631249"/>
    <lineage>
        <taxon>Bacteria</taxon>
        <taxon>Pseudomonadati</taxon>
        <taxon>Pseudomonadota</taxon>
        <taxon>Alphaproteobacteria</taxon>
        <taxon>Hyphomicrobiales</taxon>
        <taxon>Phyllobacteriaceae</taxon>
        <taxon>Mesorhizobium</taxon>
    </lineage>
</organism>
<feature type="domain" description="Abortive phage infection protein C-terminal" evidence="1">
    <location>
        <begin position="256"/>
        <end position="435"/>
    </location>
</feature>
<dbReference type="InterPro" id="IPR018891">
    <property type="entry name" value="AIPR_C"/>
</dbReference>
<proteinExistence type="predicted"/>
<keyword evidence="3" id="KW-1185">Reference proteome</keyword>
<dbReference type="STRING" id="1631249.BQ8794_10045"/>
<evidence type="ECO:0000259" key="1">
    <source>
        <dbReference type="Pfam" id="PF10592"/>
    </source>
</evidence>
<dbReference type="Proteomes" id="UP000188388">
    <property type="component" value="Unassembled WGS sequence"/>
</dbReference>
<reference evidence="3" key="1">
    <citation type="submission" date="2017-01" db="EMBL/GenBank/DDBJ databases">
        <authorList>
            <person name="Brunel B."/>
        </authorList>
    </citation>
    <scope>NUCLEOTIDE SEQUENCE [LARGE SCALE GENOMIC DNA]</scope>
</reference>
<evidence type="ECO:0000313" key="3">
    <source>
        <dbReference type="Proteomes" id="UP000188388"/>
    </source>
</evidence>
<evidence type="ECO:0000313" key="2">
    <source>
        <dbReference type="EMBL" id="SIT52675.1"/>
    </source>
</evidence>
<sequence>MARRAGAAEEIGNLSPKIVPKTTPTIVDFGVVESSIRERETENVSRSVAFSILVLETVFSVPRPEVEEYIVDGFDDRGIDIVYIDHTNRRINIGSCKCVLTYKNSRKNFPGDEVDKLISFVDDLLLLREDLLRTCNGSLCAKVREIWEIFSNETYSIAVHLFSNQATLTKDARDRLATALERHEIALFEYGLFELSHGVVRATKPRFQKKLTPAPDAALCVNESKKRAIVTKVSLDDLNKFLSSADGTFDQRLIWQNVRYFLGIDNDVNREIRETLLSGQAGDFWFLNSGLTIICDQIVSVANGRHPITMVNPQIVNGCQTATVIHAVGTGTMADLKAGYVHVKIIETDDNSFIERVALASNTQSRILNRDLRANDQFQRQLVECLRPLNYFYVRKRGENSPSHGMNSIDAARAGQLMLSYLCGEPTKSKTNSNDIFGDLYEEAFNPHAVTPEIIIAAHECYSVIERRRKEALAWQASISRNSFEESWLIEGHFHVLFVVGELMRRSSIKQDETTIAVGLIDKASDIVKAFVEKNIKVSGYRLFRLSRSRDEILKIMDSRGNPDENHPIQIDFFLDQ</sequence>
<name>A0A1R3UYL1_9HYPH</name>
<gene>
    <name evidence="2" type="ORF">BQ8794_10045</name>
</gene>